<comment type="caution">
    <text evidence="3">The sequence shown here is derived from an EMBL/GenBank/DDBJ whole genome shotgun (WGS) entry which is preliminary data.</text>
</comment>
<reference evidence="3 4" key="1">
    <citation type="submission" date="2017-09" db="EMBL/GenBank/DDBJ databases">
        <title>Depth-based differentiation of microbial function through sediment-hosted aquifers and enrichment of novel symbionts in the deep terrestrial subsurface.</title>
        <authorList>
            <person name="Probst A.J."/>
            <person name="Ladd B."/>
            <person name="Jarett J.K."/>
            <person name="Geller-Mcgrath D.E."/>
            <person name="Sieber C.M."/>
            <person name="Emerson J.B."/>
            <person name="Anantharaman K."/>
            <person name="Thomas B.C."/>
            <person name="Malmstrom R."/>
            <person name="Stieglmeier M."/>
            <person name="Klingl A."/>
            <person name="Woyke T."/>
            <person name="Ryan C.M."/>
            <person name="Banfield J.F."/>
        </authorList>
    </citation>
    <scope>NUCLEOTIDE SEQUENCE [LARGE SCALE GENOMIC DNA]</scope>
    <source>
        <strain evidence="3">CG11_big_fil_rev_8_21_14_0_20_45_26</strain>
    </source>
</reference>
<protein>
    <recommendedName>
        <fullName evidence="5">Dipeptidylpeptidase IV N-terminal domain-containing protein</fullName>
    </recommendedName>
</protein>
<evidence type="ECO:0000313" key="3">
    <source>
        <dbReference type="EMBL" id="PIQ85952.1"/>
    </source>
</evidence>
<dbReference type="InterPro" id="IPR011042">
    <property type="entry name" value="6-blade_b-propeller_TolB-like"/>
</dbReference>
<dbReference type="EMBL" id="PCVY01000057">
    <property type="protein sequence ID" value="PIQ85952.1"/>
    <property type="molecule type" value="Genomic_DNA"/>
</dbReference>
<dbReference type="Pfam" id="PF07676">
    <property type="entry name" value="PD40"/>
    <property type="match status" value="3"/>
</dbReference>
<name>A0A2H0LND8_9BACT</name>
<sequence length="345" mass="38995">MSEFKVTKSQMHQNTRAQVTSTQAHKLTLDLKPKNQTIDLVPCPLTLFKIMLVLLCLVTYAPTLRADTIAYTQLSDGFWQIWVQQEGQPSRQLTHSAFDKRTPKWSPDASEIIYRSGNREVYIFSLETKKERKILDSHTWGTDPIFYRDNRHVLYVRFDSFLPDKSDLVISDLEGKERNVLNRKPGLAYSPSLSSDGGKIVYISGQGAQTHEMYVLDLMEKMETRLTNNLFLEMHPTFSPDGKKILYTSDQSGNFDIHIMEIETGKVWRLTQWEGADLSPAWSPDGSQIAFASDRNGVTQIWLMNADGGAQRVLSESNLPSQEPSFKPLPPTSSSLEGEKVGMGG</sequence>
<dbReference type="PANTHER" id="PTHR36842:SF1">
    <property type="entry name" value="PROTEIN TOLB"/>
    <property type="match status" value="1"/>
</dbReference>
<comment type="similarity">
    <text evidence="1">Belongs to the TolB family.</text>
</comment>
<dbReference type="Proteomes" id="UP000230859">
    <property type="component" value="Unassembled WGS sequence"/>
</dbReference>
<organism evidence="3 4">
    <name type="scientific">Candidatus Abzuiibacterium crystallinum</name>
    <dbReference type="NCBI Taxonomy" id="1974748"/>
    <lineage>
        <taxon>Bacteria</taxon>
        <taxon>Pseudomonadati</taxon>
        <taxon>Candidatus Omnitrophota</taxon>
        <taxon>Candidatus Abzuiibacterium</taxon>
    </lineage>
</organism>
<accession>A0A2H0LND8</accession>
<feature type="region of interest" description="Disordered" evidence="2">
    <location>
        <begin position="316"/>
        <end position="345"/>
    </location>
</feature>
<dbReference type="Gene3D" id="2.120.10.30">
    <property type="entry name" value="TolB, C-terminal domain"/>
    <property type="match status" value="2"/>
</dbReference>
<proteinExistence type="inferred from homology"/>
<dbReference type="InterPro" id="IPR011659">
    <property type="entry name" value="WD40"/>
</dbReference>
<evidence type="ECO:0000256" key="1">
    <source>
        <dbReference type="ARBA" id="ARBA00009820"/>
    </source>
</evidence>
<dbReference type="PANTHER" id="PTHR36842">
    <property type="entry name" value="PROTEIN TOLB HOMOLOG"/>
    <property type="match status" value="1"/>
</dbReference>
<evidence type="ECO:0000313" key="4">
    <source>
        <dbReference type="Proteomes" id="UP000230859"/>
    </source>
</evidence>
<evidence type="ECO:0008006" key="5">
    <source>
        <dbReference type="Google" id="ProtNLM"/>
    </source>
</evidence>
<gene>
    <name evidence="3" type="ORF">COV74_06690</name>
</gene>
<dbReference type="SUPFAM" id="SSF82171">
    <property type="entry name" value="DPP6 N-terminal domain-like"/>
    <property type="match status" value="1"/>
</dbReference>
<dbReference type="AlphaFoldDB" id="A0A2H0LND8"/>
<evidence type="ECO:0000256" key="2">
    <source>
        <dbReference type="SAM" id="MobiDB-lite"/>
    </source>
</evidence>